<protein>
    <submittedName>
        <fullName evidence="1">6031_t:CDS:1</fullName>
    </submittedName>
</protein>
<sequence>MVFSTIALDFGILETFDPIDITDSEHKITIMHWKINIEFAQYIKAEGKKLEDKIATIEGTLQLNKAWDTWLRIVKTAANKFIPFLYVVPKQFFAQTMKTTKLYRALTTFNKVIYRIKIMVPPLNPEYKLAEINKKILKLTKQTEIGLSLLAVKDLTVNKKMTIEKLKEAKTQLWAAQNAENQAVQNERISFYVNRRCKDMKENTIRIINSILA</sequence>
<accession>A0ABN7W8J7</accession>
<gene>
    <name evidence="1" type="ORF">GMARGA_LOCUS27963</name>
</gene>
<dbReference type="EMBL" id="CAJVQB010035017">
    <property type="protein sequence ID" value="CAG8821976.1"/>
    <property type="molecule type" value="Genomic_DNA"/>
</dbReference>
<evidence type="ECO:0000313" key="2">
    <source>
        <dbReference type="Proteomes" id="UP000789901"/>
    </source>
</evidence>
<evidence type="ECO:0000313" key="1">
    <source>
        <dbReference type="EMBL" id="CAG8821976.1"/>
    </source>
</evidence>
<organism evidence="1 2">
    <name type="scientific">Gigaspora margarita</name>
    <dbReference type="NCBI Taxonomy" id="4874"/>
    <lineage>
        <taxon>Eukaryota</taxon>
        <taxon>Fungi</taxon>
        <taxon>Fungi incertae sedis</taxon>
        <taxon>Mucoromycota</taxon>
        <taxon>Glomeromycotina</taxon>
        <taxon>Glomeromycetes</taxon>
        <taxon>Diversisporales</taxon>
        <taxon>Gigasporaceae</taxon>
        <taxon>Gigaspora</taxon>
    </lineage>
</organism>
<keyword evidence="2" id="KW-1185">Reference proteome</keyword>
<comment type="caution">
    <text evidence="1">The sequence shown here is derived from an EMBL/GenBank/DDBJ whole genome shotgun (WGS) entry which is preliminary data.</text>
</comment>
<reference evidence="1 2" key="1">
    <citation type="submission" date="2021-06" db="EMBL/GenBank/DDBJ databases">
        <authorList>
            <person name="Kallberg Y."/>
            <person name="Tangrot J."/>
            <person name="Rosling A."/>
        </authorList>
    </citation>
    <scope>NUCLEOTIDE SEQUENCE [LARGE SCALE GENOMIC DNA]</scope>
    <source>
        <strain evidence="1 2">120-4 pot B 10/14</strain>
    </source>
</reference>
<proteinExistence type="predicted"/>
<dbReference type="Proteomes" id="UP000789901">
    <property type="component" value="Unassembled WGS sequence"/>
</dbReference>
<name>A0ABN7W8J7_GIGMA</name>